<dbReference type="InParanoid" id="A0DSP7"/>
<gene>
    <name evidence="1" type="ORF">GSPATT00019757001</name>
</gene>
<sequence>MNLLFRQVVNPSNQKQQPLLQTMLHILKKWVVMNHSKNQSYSKNHLPPSLYLPDGNGNCLSIIMKSKHSYLYCPAWIYGCQEWKEQPKGKMAEYIGGYFLAFDLTEMKAHFKKQGFPWDLAKGQDNFYPNYRFNCKKQKLRIQIIFYYCI</sequence>
<name>A0DSP7_PARTE</name>
<dbReference type="EMBL" id="CT868563">
    <property type="protein sequence ID" value="CAK86064.1"/>
    <property type="molecule type" value="Genomic_DNA"/>
</dbReference>
<organism evidence="1 2">
    <name type="scientific">Paramecium tetraurelia</name>
    <dbReference type="NCBI Taxonomy" id="5888"/>
    <lineage>
        <taxon>Eukaryota</taxon>
        <taxon>Sar</taxon>
        <taxon>Alveolata</taxon>
        <taxon>Ciliophora</taxon>
        <taxon>Intramacronucleata</taxon>
        <taxon>Oligohymenophorea</taxon>
        <taxon>Peniculida</taxon>
        <taxon>Parameciidae</taxon>
        <taxon>Paramecium</taxon>
    </lineage>
</organism>
<evidence type="ECO:0000313" key="1">
    <source>
        <dbReference type="EMBL" id="CAK86064.1"/>
    </source>
</evidence>
<dbReference type="RefSeq" id="XP_001453461.1">
    <property type="nucleotide sequence ID" value="XM_001453424.1"/>
</dbReference>
<keyword evidence="2" id="KW-1185">Reference proteome</keyword>
<dbReference type="GO" id="GO:0005739">
    <property type="term" value="C:mitochondrion"/>
    <property type="evidence" value="ECO:0000318"/>
    <property type="project" value="GO_Central"/>
</dbReference>
<dbReference type="STRING" id="5888.A0DSP7"/>
<dbReference type="OrthoDB" id="430630at2759"/>
<dbReference type="GO" id="GO:0018773">
    <property type="term" value="F:acetylpyruvate hydrolase activity"/>
    <property type="evidence" value="ECO:0000318"/>
    <property type="project" value="GO_Central"/>
</dbReference>
<dbReference type="AlphaFoldDB" id="A0DSP7"/>
<protein>
    <submittedName>
        <fullName evidence="1">Uncharacterized protein</fullName>
    </submittedName>
</protein>
<reference evidence="1 2" key="1">
    <citation type="journal article" date="2006" name="Nature">
        <title>Global trends of whole-genome duplications revealed by the ciliate Paramecium tetraurelia.</title>
        <authorList>
            <consortium name="Genoscope"/>
            <person name="Aury J.-M."/>
            <person name="Jaillon O."/>
            <person name="Duret L."/>
            <person name="Noel B."/>
            <person name="Jubin C."/>
            <person name="Porcel B.M."/>
            <person name="Segurens B."/>
            <person name="Daubin V."/>
            <person name="Anthouard V."/>
            <person name="Aiach N."/>
            <person name="Arnaiz O."/>
            <person name="Billaut A."/>
            <person name="Beisson J."/>
            <person name="Blanc I."/>
            <person name="Bouhouche K."/>
            <person name="Camara F."/>
            <person name="Duharcourt S."/>
            <person name="Guigo R."/>
            <person name="Gogendeau D."/>
            <person name="Katinka M."/>
            <person name="Keller A.-M."/>
            <person name="Kissmehl R."/>
            <person name="Klotz C."/>
            <person name="Koll F."/>
            <person name="Le Moue A."/>
            <person name="Lepere C."/>
            <person name="Malinsky S."/>
            <person name="Nowacki M."/>
            <person name="Nowak J.K."/>
            <person name="Plattner H."/>
            <person name="Poulain J."/>
            <person name="Ruiz F."/>
            <person name="Serrano V."/>
            <person name="Zagulski M."/>
            <person name="Dessen P."/>
            <person name="Betermier M."/>
            <person name="Weissenbach J."/>
            <person name="Scarpelli C."/>
            <person name="Schachter V."/>
            <person name="Sperling L."/>
            <person name="Meyer E."/>
            <person name="Cohen J."/>
            <person name="Wincker P."/>
        </authorList>
    </citation>
    <scope>NUCLEOTIDE SEQUENCE [LARGE SCALE GENOMIC DNA]</scope>
    <source>
        <strain evidence="1 2">Stock d4-2</strain>
    </source>
</reference>
<dbReference type="Proteomes" id="UP000000600">
    <property type="component" value="Unassembled WGS sequence"/>
</dbReference>
<dbReference type="GeneID" id="5039246"/>
<dbReference type="HOGENOM" id="CLU_1744069_0_0_1"/>
<accession>A0DSP7</accession>
<evidence type="ECO:0000313" key="2">
    <source>
        <dbReference type="Proteomes" id="UP000000600"/>
    </source>
</evidence>
<dbReference type="KEGG" id="ptm:GSPATT00019757001"/>
<proteinExistence type="predicted"/>